<feature type="compositionally biased region" description="Low complexity" evidence="1">
    <location>
        <begin position="39"/>
        <end position="61"/>
    </location>
</feature>
<evidence type="ECO:0000256" key="1">
    <source>
        <dbReference type="SAM" id="MobiDB-lite"/>
    </source>
</evidence>
<accession>X1ZVF4</accession>
<keyword evidence="3" id="KW-1185">Reference proteome</keyword>
<feature type="compositionally biased region" description="Pro residues" evidence="1">
    <location>
        <begin position="62"/>
        <end position="72"/>
    </location>
</feature>
<dbReference type="Proteomes" id="UP000014760">
    <property type="component" value="Unassembled WGS sequence"/>
</dbReference>
<evidence type="ECO:0000313" key="3">
    <source>
        <dbReference type="Proteomes" id="UP000014760"/>
    </source>
</evidence>
<reference evidence="2" key="3">
    <citation type="submission" date="2015-06" db="UniProtKB">
        <authorList>
            <consortium name="EnsemblMetazoa"/>
        </authorList>
    </citation>
    <scope>IDENTIFICATION</scope>
</reference>
<name>X1ZVF4_CAPTE</name>
<reference evidence="3" key="1">
    <citation type="submission" date="2012-12" db="EMBL/GenBank/DDBJ databases">
        <authorList>
            <person name="Hellsten U."/>
            <person name="Grimwood J."/>
            <person name="Chapman J.A."/>
            <person name="Shapiro H."/>
            <person name="Aerts A."/>
            <person name="Otillar R.P."/>
            <person name="Terry A.Y."/>
            <person name="Boore J.L."/>
            <person name="Simakov O."/>
            <person name="Marletaz F."/>
            <person name="Cho S.-J."/>
            <person name="Edsinger-Gonzales E."/>
            <person name="Havlak P."/>
            <person name="Kuo D.-H."/>
            <person name="Larsson T."/>
            <person name="Lv J."/>
            <person name="Arendt D."/>
            <person name="Savage R."/>
            <person name="Osoegawa K."/>
            <person name="de Jong P."/>
            <person name="Lindberg D.R."/>
            <person name="Seaver E.C."/>
            <person name="Weisblat D.A."/>
            <person name="Putnam N.H."/>
            <person name="Grigoriev I.V."/>
            <person name="Rokhsar D.S."/>
        </authorList>
    </citation>
    <scope>NUCLEOTIDE SEQUENCE</scope>
    <source>
        <strain evidence="3">I ESC-2004</strain>
    </source>
</reference>
<feature type="compositionally biased region" description="Gly residues" evidence="1">
    <location>
        <begin position="26"/>
        <end position="38"/>
    </location>
</feature>
<feature type="compositionally biased region" description="Gly residues" evidence="1">
    <location>
        <begin position="73"/>
        <end position="82"/>
    </location>
</feature>
<dbReference type="AlphaFoldDB" id="X1ZVF4"/>
<dbReference type="EMBL" id="AMQN01000480">
    <property type="status" value="NOT_ANNOTATED_CDS"/>
    <property type="molecule type" value="Genomic_DNA"/>
</dbReference>
<dbReference type="EnsemblMetazoa" id="CapteT195728">
    <property type="protein sequence ID" value="CapteP195728"/>
    <property type="gene ID" value="CapteG195728"/>
</dbReference>
<evidence type="ECO:0000313" key="2">
    <source>
        <dbReference type="EnsemblMetazoa" id="CapteP195728"/>
    </source>
</evidence>
<proteinExistence type="predicted"/>
<protein>
    <submittedName>
        <fullName evidence="2">Uncharacterized protein</fullName>
    </submittedName>
</protein>
<sequence length="156" mass="15792">MVELTFHCSLLAEYSYSGTAAAPQSGGYGGAGYGGSGYGQAQAPGQGQSSGGYSQSSAGYGQPPPAQQPPPAGGSGGSGYGQNFGYDQSAQSQYGSQASSTNGSQTQSSSSSYGYVKPTYGVVTLEPVWVILLLFSSAVEPHKLCKLFVVQSECLA</sequence>
<feature type="compositionally biased region" description="Low complexity" evidence="1">
    <location>
        <begin position="85"/>
        <end position="112"/>
    </location>
</feature>
<dbReference type="OMA" id="DYSRQAF"/>
<organism evidence="2 3">
    <name type="scientific">Capitella teleta</name>
    <name type="common">Polychaete worm</name>
    <dbReference type="NCBI Taxonomy" id="283909"/>
    <lineage>
        <taxon>Eukaryota</taxon>
        <taxon>Metazoa</taxon>
        <taxon>Spiralia</taxon>
        <taxon>Lophotrochozoa</taxon>
        <taxon>Annelida</taxon>
        <taxon>Polychaeta</taxon>
        <taxon>Sedentaria</taxon>
        <taxon>Scolecida</taxon>
        <taxon>Capitellidae</taxon>
        <taxon>Capitella</taxon>
    </lineage>
</organism>
<reference evidence="3" key="2">
    <citation type="journal article" date="2013" name="Nature">
        <title>Insights into bilaterian evolution from three spiralian genomes.</title>
        <authorList>
            <person name="Simakov O."/>
            <person name="Marletaz F."/>
            <person name="Cho S.J."/>
            <person name="Edsinger-Gonzales E."/>
            <person name="Havlak P."/>
            <person name="Hellsten U."/>
            <person name="Kuo D.H."/>
            <person name="Larsson T."/>
            <person name="Lv J."/>
            <person name="Arendt D."/>
            <person name="Savage R."/>
            <person name="Osoegawa K."/>
            <person name="de Jong P."/>
            <person name="Grimwood J."/>
            <person name="Chapman J.A."/>
            <person name="Shapiro H."/>
            <person name="Aerts A."/>
            <person name="Otillar R.P."/>
            <person name="Terry A.Y."/>
            <person name="Boore J.L."/>
            <person name="Grigoriev I.V."/>
            <person name="Lindberg D.R."/>
            <person name="Seaver E.C."/>
            <person name="Weisblat D.A."/>
            <person name="Putnam N.H."/>
            <person name="Rokhsar D.S."/>
        </authorList>
    </citation>
    <scope>NUCLEOTIDE SEQUENCE</scope>
    <source>
        <strain evidence="3">I ESC-2004</strain>
    </source>
</reference>
<feature type="region of interest" description="Disordered" evidence="1">
    <location>
        <begin position="25"/>
        <end position="112"/>
    </location>
</feature>
<dbReference type="HOGENOM" id="CLU_1688421_0_0_1"/>